<dbReference type="AlphaFoldDB" id="E9Q5F7"/>
<keyword evidence="3" id="KW-1185">Reference proteome</keyword>
<name>E9Q5F7_MOUSE</name>
<evidence type="ECO:0000313" key="3">
    <source>
        <dbReference type="Proteomes" id="UP000000589"/>
    </source>
</evidence>
<reference evidence="1 3" key="2">
    <citation type="journal article" date="2011" name="PLoS Biol.">
        <title>Modernizing reference genome assemblies.</title>
        <authorList>
            <person name="Church D.M."/>
            <person name="Schneider V.A."/>
            <person name="Graves T."/>
            <person name="Auger K."/>
            <person name="Cunningham F."/>
            <person name="Bouk N."/>
            <person name="Chen H.C."/>
            <person name="Agarwala R."/>
            <person name="McLaren W.M."/>
            <person name="Ritchie G.R."/>
            <person name="Albracht D."/>
            <person name="Kremitzki M."/>
            <person name="Rock S."/>
            <person name="Kotkiewicz H."/>
            <person name="Kremitzki C."/>
            <person name="Wollam A."/>
            <person name="Trani L."/>
            <person name="Fulton L."/>
            <person name="Fulton R."/>
            <person name="Matthews L."/>
            <person name="Whitehead S."/>
            <person name="Chow W."/>
            <person name="Torrance J."/>
            <person name="Dunn M."/>
            <person name="Harden G."/>
            <person name="Threadgold G."/>
            <person name="Wood J."/>
            <person name="Collins J."/>
            <person name="Heath P."/>
            <person name="Griffiths G."/>
            <person name="Pelan S."/>
            <person name="Grafham D."/>
            <person name="Eichler E.E."/>
            <person name="Weinstock G."/>
            <person name="Mardis E.R."/>
            <person name="Wilson R.K."/>
            <person name="Howe K."/>
            <person name="Flicek P."/>
            <person name="Hubbard T."/>
        </authorList>
    </citation>
    <scope>NUCLEOTIDE SEQUENCE [LARGE SCALE GENOMIC DNA]</scope>
    <source>
        <strain evidence="1 3">C57BL/6J</strain>
    </source>
</reference>
<dbReference type="ExpressionAtlas" id="E9Q5F7">
    <property type="expression patterns" value="baseline and differential"/>
</dbReference>
<evidence type="ECO:0000313" key="2">
    <source>
        <dbReference type="MGI" id="MGI:1917167"/>
    </source>
</evidence>
<organism evidence="1 3">
    <name type="scientific">Mus musculus</name>
    <name type="common">Mouse</name>
    <dbReference type="NCBI Taxonomy" id="10090"/>
    <lineage>
        <taxon>Eukaryota</taxon>
        <taxon>Metazoa</taxon>
        <taxon>Chordata</taxon>
        <taxon>Craniata</taxon>
        <taxon>Vertebrata</taxon>
        <taxon>Euteleostomi</taxon>
        <taxon>Mammalia</taxon>
        <taxon>Eutheria</taxon>
        <taxon>Euarchontoglires</taxon>
        <taxon>Glires</taxon>
        <taxon>Rodentia</taxon>
        <taxon>Myomorpha</taxon>
        <taxon>Muroidea</taxon>
        <taxon>Muridae</taxon>
        <taxon>Murinae</taxon>
        <taxon>Mus</taxon>
        <taxon>Mus</taxon>
    </lineage>
</organism>
<dbReference type="Bgee" id="ENSMUSG00000025374">
    <property type="expression patterns" value="Expressed in embryonic post-anal tail and 76 other cell types or tissues"/>
</dbReference>
<dbReference type="HOGENOM" id="CLU_3086598_0_0_1"/>
<protein>
    <submittedName>
        <fullName evidence="1">Nucleic acid binding protein 2</fullName>
    </submittedName>
</protein>
<dbReference type="MGI" id="MGI:1917167">
    <property type="gene designation" value="Nabp2"/>
</dbReference>
<accession>E9Q5F7</accession>
<reference evidence="1 3" key="1">
    <citation type="journal article" date="2009" name="PLoS Biol.">
        <title>Lineage-specific biology revealed by a finished genome assembly of the mouse.</title>
        <authorList>
            <consortium name="Mouse Genome Sequencing Consortium"/>
            <person name="Church D.M."/>
            <person name="Goodstadt L."/>
            <person name="Hillier L.W."/>
            <person name="Zody M.C."/>
            <person name="Goldstein S."/>
            <person name="She X."/>
            <person name="Bult C.J."/>
            <person name="Agarwala R."/>
            <person name="Cherry J.L."/>
            <person name="DiCuccio M."/>
            <person name="Hlavina W."/>
            <person name="Kapustin Y."/>
            <person name="Meric P."/>
            <person name="Maglott D."/>
            <person name="Birtle Z."/>
            <person name="Marques A.C."/>
            <person name="Graves T."/>
            <person name="Zhou S."/>
            <person name="Teague B."/>
            <person name="Potamousis K."/>
            <person name="Churas C."/>
            <person name="Place M."/>
            <person name="Herschleb J."/>
            <person name="Runnheim R."/>
            <person name="Forrest D."/>
            <person name="Amos-Landgraf J."/>
            <person name="Schwartz D.C."/>
            <person name="Cheng Z."/>
            <person name="Lindblad-Toh K."/>
            <person name="Eichler E.E."/>
            <person name="Ponting C.P."/>
        </authorList>
    </citation>
    <scope>NUCLEOTIDE SEQUENCE [LARGE SCALE GENOMIC DNA]</scope>
    <source>
        <strain evidence="1 3">C57BL/6J</strain>
    </source>
</reference>
<reference evidence="1" key="3">
    <citation type="submission" date="2025-08" db="UniProtKB">
        <authorList>
            <consortium name="Ensembl"/>
        </authorList>
    </citation>
    <scope>IDENTIFICATION</scope>
    <source>
        <strain evidence="1">C57BL/6J</strain>
    </source>
</reference>
<dbReference type="Ensembl" id="ENSMUST00000172238.2">
    <property type="protein sequence ID" value="ENSMUSP00000130608.2"/>
    <property type="gene ID" value="ENSMUSG00000025374.14"/>
</dbReference>
<reference evidence="1" key="4">
    <citation type="submission" date="2025-09" db="UniProtKB">
        <authorList>
            <consortium name="Ensembl"/>
        </authorList>
    </citation>
    <scope>IDENTIFICATION</scope>
    <source>
        <strain evidence="1">C57BL/6J</strain>
    </source>
</reference>
<evidence type="ECO:0000313" key="1">
    <source>
        <dbReference type="Ensembl" id="ENSMUSP00000130608.2"/>
    </source>
</evidence>
<dbReference type="VEuPathDB" id="HostDB:ENSMUSG00000025374"/>
<gene>
    <name evidence="1 2" type="primary">Nabp2</name>
    <name evidence="2" type="synonym">Obfc2b</name>
</gene>
<dbReference type="Antibodypedia" id="28054">
    <property type="antibodies" value="133 antibodies from 23 providers"/>
</dbReference>
<proteinExistence type="predicted"/>
<dbReference type="GeneTree" id="ENSGT00940000161079"/>
<sequence>MGRCGQPDPTWGHYPTHQRVCFSVQRLSDTVHWPWGRSAEDWRILYGLFRSP</sequence>
<dbReference type="Proteomes" id="UP000000589">
    <property type="component" value="Chromosome 10"/>
</dbReference>
<dbReference type="AGR" id="MGI:1917167"/>